<name>A0A382CSR2_9ZZZZ</name>
<evidence type="ECO:0000313" key="2">
    <source>
        <dbReference type="EMBL" id="SVB28929.1"/>
    </source>
</evidence>
<dbReference type="PROSITE" id="PS51819">
    <property type="entry name" value="VOC"/>
    <property type="match status" value="1"/>
</dbReference>
<dbReference type="InterPro" id="IPR029068">
    <property type="entry name" value="Glyas_Bleomycin-R_OHBP_Dase"/>
</dbReference>
<dbReference type="Pfam" id="PF00903">
    <property type="entry name" value="Glyoxalase"/>
    <property type="match status" value="1"/>
</dbReference>
<gene>
    <name evidence="2" type="ORF">METZ01_LOCUS181783</name>
</gene>
<sequence length="171" mass="18973">MKILEHRHTGLIVDDLDRMIEFYVGLGLVLKQRDLESGSFIDGLLNTESIVLETAKLILEAEDVPAHKTFCLELMTLNHHRESCAGGKPQRLTEDFEFRTQPRGVLDIAFTVDDIGAVSKYILVHGGDIIGQTMNATSGHPAFHCYARDPEGNVLHIAENHQARTVPSDGK</sequence>
<dbReference type="InterPro" id="IPR037523">
    <property type="entry name" value="VOC_core"/>
</dbReference>
<protein>
    <recommendedName>
        <fullName evidence="1">VOC domain-containing protein</fullName>
    </recommendedName>
</protein>
<proteinExistence type="predicted"/>
<organism evidence="2">
    <name type="scientific">marine metagenome</name>
    <dbReference type="NCBI Taxonomy" id="408172"/>
    <lineage>
        <taxon>unclassified sequences</taxon>
        <taxon>metagenomes</taxon>
        <taxon>ecological metagenomes</taxon>
    </lineage>
</organism>
<dbReference type="InterPro" id="IPR004360">
    <property type="entry name" value="Glyas_Fos-R_dOase_dom"/>
</dbReference>
<reference evidence="2" key="1">
    <citation type="submission" date="2018-05" db="EMBL/GenBank/DDBJ databases">
        <authorList>
            <person name="Lanie J.A."/>
            <person name="Ng W.-L."/>
            <person name="Kazmierczak K.M."/>
            <person name="Andrzejewski T.M."/>
            <person name="Davidsen T.M."/>
            <person name="Wayne K.J."/>
            <person name="Tettelin H."/>
            <person name="Glass J.I."/>
            <person name="Rusch D."/>
            <person name="Podicherti R."/>
            <person name="Tsui H.-C.T."/>
            <person name="Winkler M.E."/>
        </authorList>
    </citation>
    <scope>NUCLEOTIDE SEQUENCE</scope>
</reference>
<dbReference type="Gene3D" id="3.10.180.10">
    <property type="entry name" value="2,3-Dihydroxybiphenyl 1,2-Dioxygenase, domain 1"/>
    <property type="match status" value="1"/>
</dbReference>
<feature type="domain" description="VOC" evidence="1">
    <location>
        <begin position="5"/>
        <end position="160"/>
    </location>
</feature>
<accession>A0A382CSR2</accession>
<dbReference type="AlphaFoldDB" id="A0A382CSR2"/>
<dbReference type="EMBL" id="UINC01035856">
    <property type="protein sequence ID" value="SVB28929.1"/>
    <property type="molecule type" value="Genomic_DNA"/>
</dbReference>
<evidence type="ECO:0000259" key="1">
    <source>
        <dbReference type="PROSITE" id="PS51819"/>
    </source>
</evidence>
<dbReference type="SUPFAM" id="SSF54593">
    <property type="entry name" value="Glyoxalase/Bleomycin resistance protein/Dihydroxybiphenyl dioxygenase"/>
    <property type="match status" value="1"/>
</dbReference>